<reference evidence="1 2" key="2">
    <citation type="journal article" date="2022" name="Mol. Ecol. Resour.">
        <title>The genomes of chicory, endive, great burdock and yacon provide insights into Asteraceae paleo-polyploidization history and plant inulin production.</title>
        <authorList>
            <person name="Fan W."/>
            <person name="Wang S."/>
            <person name="Wang H."/>
            <person name="Wang A."/>
            <person name="Jiang F."/>
            <person name="Liu H."/>
            <person name="Zhao H."/>
            <person name="Xu D."/>
            <person name="Zhang Y."/>
        </authorList>
    </citation>
    <scope>NUCLEOTIDE SEQUENCE [LARGE SCALE GENOMIC DNA]</scope>
    <source>
        <strain evidence="2">cv. Yunnan</strain>
        <tissue evidence="1">Leaves</tissue>
    </source>
</reference>
<evidence type="ECO:0000313" key="1">
    <source>
        <dbReference type="EMBL" id="KAI3783248.1"/>
    </source>
</evidence>
<reference evidence="2" key="1">
    <citation type="journal article" date="2022" name="Mol. Ecol. Resour.">
        <title>The genomes of chicory, endive, great burdock and yacon provide insights into Asteraceae palaeo-polyploidization history and plant inulin production.</title>
        <authorList>
            <person name="Fan W."/>
            <person name="Wang S."/>
            <person name="Wang H."/>
            <person name="Wang A."/>
            <person name="Jiang F."/>
            <person name="Liu H."/>
            <person name="Zhao H."/>
            <person name="Xu D."/>
            <person name="Zhang Y."/>
        </authorList>
    </citation>
    <scope>NUCLEOTIDE SEQUENCE [LARGE SCALE GENOMIC DNA]</scope>
    <source>
        <strain evidence="2">cv. Yunnan</strain>
    </source>
</reference>
<protein>
    <submittedName>
        <fullName evidence="1">Uncharacterized protein</fullName>
    </submittedName>
</protein>
<accession>A0ACB9GIA9</accession>
<gene>
    <name evidence="1" type="ORF">L1987_42324</name>
</gene>
<comment type="caution">
    <text evidence="1">The sequence shown here is derived from an EMBL/GenBank/DDBJ whole genome shotgun (WGS) entry which is preliminary data.</text>
</comment>
<dbReference type="Proteomes" id="UP001056120">
    <property type="component" value="Linkage Group LG14"/>
</dbReference>
<evidence type="ECO:0000313" key="2">
    <source>
        <dbReference type="Proteomes" id="UP001056120"/>
    </source>
</evidence>
<organism evidence="1 2">
    <name type="scientific">Smallanthus sonchifolius</name>
    <dbReference type="NCBI Taxonomy" id="185202"/>
    <lineage>
        <taxon>Eukaryota</taxon>
        <taxon>Viridiplantae</taxon>
        <taxon>Streptophyta</taxon>
        <taxon>Embryophyta</taxon>
        <taxon>Tracheophyta</taxon>
        <taxon>Spermatophyta</taxon>
        <taxon>Magnoliopsida</taxon>
        <taxon>eudicotyledons</taxon>
        <taxon>Gunneridae</taxon>
        <taxon>Pentapetalae</taxon>
        <taxon>asterids</taxon>
        <taxon>campanulids</taxon>
        <taxon>Asterales</taxon>
        <taxon>Asteraceae</taxon>
        <taxon>Asteroideae</taxon>
        <taxon>Heliantheae alliance</taxon>
        <taxon>Millerieae</taxon>
        <taxon>Smallanthus</taxon>
    </lineage>
</organism>
<sequence length="235" mass="27788">MDKESSEPQKMLQLAAGQRMNTDSRRAIFCIIMSGEDYIDAFEKLLRLDLQGKQDREIMRVLVCRKKYSTNINVFWLQSYAIMTRTTTSHYRSKQVIDVKCRYCIWDHYTELESMQLMRSMHLAKFIAEMVSNFTLSLAVLKKADLHDTTKLTSRKIMHFRMFFEAVFEYADNLVWNIFKRIAGSQQYEPLRTGIKFFLESYVIGNEKQFAGKYKIAKKALKSVEEEEEEEDPFI</sequence>
<dbReference type="EMBL" id="CM042031">
    <property type="protein sequence ID" value="KAI3783248.1"/>
    <property type="molecule type" value="Genomic_DNA"/>
</dbReference>
<keyword evidence="2" id="KW-1185">Reference proteome</keyword>
<name>A0ACB9GIA9_9ASTR</name>
<proteinExistence type="predicted"/>